<organism evidence="2 3">
    <name type="scientific">bacterium (Candidatus Blackallbacteria) CG17_big_fil_post_rev_8_21_14_2_50_48_46</name>
    <dbReference type="NCBI Taxonomy" id="2014261"/>
    <lineage>
        <taxon>Bacteria</taxon>
        <taxon>Candidatus Blackallbacteria</taxon>
    </lineage>
</organism>
<reference evidence="2 3" key="1">
    <citation type="submission" date="2017-09" db="EMBL/GenBank/DDBJ databases">
        <title>Depth-based differentiation of microbial function through sediment-hosted aquifers and enrichment of novel symbionts in the deep terrestrial subsurface.</title>
        <authorList>
            <person name="Probst A.J."/>
            <person name="Ladd B."/>
            <person name="Jarett J.K."/>
            <person name="Geller-Mcgrath D.E."/>
            <person name="Sieber C.M."/>
            <person name="Emerson J.B."/>
            <person name="Anantharaman K."/>
            <person name="Thomas B.C."/>
            <person name="Malmstrom R."/>
            <person name="Stieglmeier M."/>
            <person name="Klingl A."/>
            <person name="Woyke T."/>
            <person name="Ryan C.M."/>
            <person name="Banfield J.F."/>
        </authorList>
    </citation>
    <scope>NUCLEOTIDE SEQUENCE [LARGE SCALE GENOMIC DNA]</scope>
    <source>
        <strain evidence="2">CG17_big_fil_post_rev_8_21_14_2_50_48_46</strain>
    </source>
</reference>
<evidence type="ECO:0008006" key="4">
    <source>
        <dbReference type="Google" id="ProtNLM"/>
    </source>
</evidence>
<sequence>MTEPNINYHKHIEQAIQNVLSKVKKIPLPDQQEEQFEPISSETADEISMPLKHSPENTEESESNQPQTDSEEPLPQSEPEITYLEADDLYTPIPLETIQTPETEEEPPIVADTYLPPYNIFEEFVETELNIMLSRYIDLCRCSQCRADIVAIALHQLPAYYVTGTRGTLTAKSLIWTKYTQQIIDAVSKAINIVYKRPRSNCKKIKQMIWLKPDIEDVSLNTTSNEATAGALFEKVQSDNVELSFSNEVEEIIQLIEQGDSQDKAELLPVSSPYVHKAAPIPPSFEQVMPEQNAETASENPAKDDNLTMELIEDWD</sequence>
<protein>
    <recommendedName>
        <fullName evidence="4">Late competence development protein ComFB</fullName>
    </recommendedName>
</protein>
<comment type="caution">
    <text evidence="2">The sequence shown here is derived from an EMBL/GenBank/DDBJ whole genome shotgun (WGS) entry which is preliminary data.</text>
</comment>
<dbReference type="EMBL" id="PFFQ01000004">
    <property type="protein sequence ID" value="PIW19336.1"/>
    <property type="molecule type" value="Genomic_DNA"/>
</dbReference>
<feature type="region of interest" description="Disordered" evidence="1">
    <location>
        <begin position="29"/>
        <end position="76"/>
    </location>
</feature>
<feature type="region of interest" description="Disordered" evidence="1">
    <location>
        <begin position="289"/>
        <end position="316"/>
    </location>
</feature>
<evidence type="ECO:0000256" key="1">
    <source>
        <dbReference type="SAM" id="MobiDB-lite"/>
    </source>
</evidence>
<evidence type="ECO:0000313" key="2">
    <source>
        <dbReference type="EMBL" id="PIW19336.1"/>
    </source>
</evidence>
<evidence type="ECO:0000313" key="3">
    <source>
        <dbReference type="Proteomes" id="UP000231019"/>
    </source>
</evidence>
<name>A0A2M7GAX6_9BACT</name>
<accession>A0A2M7GAX6</accession>
<dbReference type="Pfam" id="PF10719">
    <property type="entry name" value="ComFB"/>
    <property type="match status" value="1"/>
</dbReference>
<proteinExistence type="predicted"/>
<dbReference type="AlphaFoldDB" id="A0A2M7GAX6"/>
<dbReference type="InterPro" id="IPR019657">
    <property type="entry name" value="ComFB"/>
</dbReference>
<gene>
    <name evidence="2" type="ORF">COW36_00415</name>
</gene>
<dbReference type="Proteomes" id="UP000231019">
    <property type="component" value="Unassembled WGS sequence"/>
</dbReference>